<comment type="caution">
    <text evidence="3">The sequence shown here is derived from an EMBL/GenBank/DDBJ whole genome shotgun (WGS) entry which is preliminary data.</text>
</comment>
<evidence type="ECO:0000313" key="3">
    <source>
        <dbReference type="EMBL" id="RWS22616.1"/>
    </source>
</evidence>
<dbReference type="SUPFAM" id="SSF52540">
    <property type="entry name" value="P-loop containing nucleoside triphosphate hydrolases"/>
    <property type="match status" value="1"/>
</dbReference>
<keyword evidence="2" id="KW-0547">Nucleotide-binding</keyword>
<evidence type="ECO:0000256" key="1">
    <source>
        <dbReference type="ARBA" id="ARBA00006270"/>
    </source>
</evidence>
<dbReference type="InterPro" id="IPR027417">
    <property type="entry name" value="P-loop_NTPase"/>
</dbReference>
<dbReference type="EMBL" id="NCKV01008315">
    <property type="protein sequence ID" value="RWS22616.1"/>
    <property type="molecule type" value="Genomic_DNA"/>
</dbReference>
<evidence type="ECO:0000256" key="2">
    <source>
        <dbReference type="ARBA" id="ARBA00022741"/>
    </source>
</evidence>
<dbReference type="AlphaFoldDB" id="A0A443S4Y3"/>
<dbReference type="OrthoDB" id="25896at2759"/>
<dbReference type="GO" id="GO:0003924">
    <property type="term" value="F:GTPase activity"/>
    <property type="evidence" value="ECO:0007669"/>
    <property type="project" value="InterPro"/>
</dbReference>
<dbReference type="PANTHER" id="PTHR47978">
    <property type="match status" value="1"/>
</dbReference>
<dbReference type="InterPro" id="IPR001806">
    <property type="entry name" value="Small_GTPase"/>
</dbReference>
<dbReference type="Pfam" id="PF00071">
    <property type="entry name" value="Ras"/>
    <property type="match status" value="1"/>
</dbReference>
<reference evidence="3 4" key="1">
    <citation type="journal article" date="2018" name="Gigascience">
        <title>Genomes of trombidid mites reveal novel predicted allergens and laterally-transferred genes associated with secondary metabolism.</title>
        <authorList>
            <person name="Dong X."/>
            <person name="Chaisiri K."/>
            <person name="Xia D."/>
            <person name="Armstrong S.D."/>
            <person name="Fang Y."/>
            <person name="Donnelly M.J."/>
            <person name="Kadowaki T."/>
            <person name="McGarry J.W."/>
            <person name="Darby A.C."/>
            <person name="Makepeace B.L."/>
        </authorList>
    </citation>
    <scope>NUCLEOTIDE SEQUENCE [LARGE SCALE GENOMIC DNA]</scope>
    <source>
        <strain evidence="3">UoL-UT</strain>
    </source>
</reference>
<dbReference type="GO" id="GO:0005525">
    <property type="term" value="F:GTP binding"/>
    <property type="evidence" value="ECO:0007669"/>
    <property type="project" value="InterPro"/>
</dbReference>
<dbReference type="VEuPathDB" id="VectorBase:LDEU009424"/>
<proteinExistence type="inferred from homology"/>
<protein>
    <submittedName>
        <fullName evidence="3">Ras-related protein Rab-24-like protein</fullName>
    </submittedName>
</protein>
<accession>A0A443S4Y3</accession>
<gene>
    <name evidence="3" type="ORF">B4U80_14014</name>
</gene>
<name>A0A443S4Y3_9ACAR</name>
<organism evidence="3 4">
    <name type="scientific">Leptotrombidium deliense</name>
    <dbReference type="NCBI Taxonomy" id="299467"/>
    <lineage>
        <taxon>Eukaryota</taxon>
        <taxon>Metazoa</taxon>
        <taxon>Ecdysozoa</taxon>
        <taxon>Arthropoda</taxon>
        <taxon>Chelicerata</taxon>
        <taxon>Arachnida</taxon>
        <taxon>Acari</taxon>
        <taxon>Acariformes</taxon>
        <taxon>Trombidiformes</taxon>
        <taxon>Prostigmata</taxon>
        <taxon>Anystina</taxon>
        <taxon>Parasitengona</taxon>
        <taxon>Trombiculoidea</taxon>
        <taxon>Trombiculidae</taxon>
        <taxon>Leptotrombidium</taxon>
    </lineage>
</organism>
<dbReference type="STRING" id="299467.A0A443S4Y3"/>
<dbReference type="Gene3D" id="3.40.50.300">
    <property type="entry name" value="P-loop containing nucleotide triphosphate hydrolases"/>
    <property type="match status" value="1"/>
</dbReference>
<sequence length="163" mass="19143">MSQYLRKITKATKYKYVSHSTIGAQFEVLNQNVDDKQLKLIFFVIKKYIRSTGGNERYDVVARRLLSDQQCKAAIVCVDLQDFRTYEKLNYWLQELKIFEKIRIYFCVLKSDLIDISQRMFGVELLKYRAKEMNAKVFVTSSKTGEGIQKMVAEITRDLISEL</sequence>
<evidence type="ECO:0000313" key="4">
    <source>
        <dbReference type="Proteomes" id="UP000288716"/>
    </source>
</evidence>
<keyword evidence="4" id="KW-1185">Reference proteome</keyword>
<comment type="similarity">
    <text evidence="1">Belongs to the small GTPase superfamily. Rab family.</text>
</comment>
<dbReference type="PROSITE" id="PS51419">
    <property type="entry name" value="RAB"/>
    <property type="match status" value="1"/>
</dbReference>
<dbReference type="Proteomes" id="UP000288716">
    <property type="component" value="Unassembled WGS sequence"/>
</dbReference>